<dbReference type="Pfam" id="PF11721">
    <property type="entry name" value="Malectin"/>
    <property type="match status" value="1"/>
</dbReference>
<evidence type="ECO:0000256" key="5">
    <source>
        <dbReference type="ARBA" id="ARBA00022824"/>
    </source>
</evidence>
<accession>A0ABD6E3V7</accession>
<reference evidence="14 15" key="1">
    <citation type="submission" date="2024-08" db="EMBL/GenBank/DDBJ databases">
        <title>Gnathostoma spinigerum genome.</title>
        <authorList>
            <person name="Gonzalez-Bertolin B."/>
            <person name="Monzon S."/>
            <person name="Zaballos A."/>
            <person name="Jimenez P."/>
            <person name="Dekumyoy P."/>
            <person name="Varona S."/>
            <person name="Cuesta I."/>
            <person name="Sumanam S."/>
            <person name="Adisakwattana P."/>
            <person name="Gasser R.B."/>
            <person name="Hernandez-Gonzalez A."/>
            <person name="Young N.D."/>
            <person name="Perteguer M.J."/>
        </authorList>
    </citation>
    <scope>NUCLEOTIDE SEQUENCE [LARGE SCALE GENOMIC DNA]</scope>
    <source>
        <strain evidence="14">AL3</strain>
        <tissue evidence="14">Liver</tissue>
    </source>
</reference>
<evidence type="ECO:0000259" key="13">
    <source>
        <dbReference type="Pfam" id="PF11721"/>
    </source>
</evidence>
<keyword evidence="9" id="KW-0119">Carbohydrate metabolism</keyword>
<dbReference type="Proteomes" id="UP001608902">
    <property type="component" value="Unassembled WGS sequence"/>
</dbReference>
<evidence type="ECO:0000256" key="11">
    <source>
        <dbReference type="SAM" id="Phobius"/>
    </source>
</evidence>
<dbReference type="InterPro" id="IPR039155">
    <property type="entry name" value="MLEC"/>
</dbReference>
<organism evidence="14 15">
    <name type="scientific">Gnathostoma spinigerum</name>
    <dbReference type="NCBI Taxonomy" id="75299"/>
    <lineage>
        <taxon>Eukaryota</taxon>
        <taxon>Metazoa</taxon>
        <taxon>Ecdysozoa</taxon>
        <taxon>Nematoda</taxon>
        <taxon>Chromadorea</taxon>
        <taxon>Rhabditida</taxon>
        <taxon>Spirurina</taxon>
        <taxon>Gnathostomatomorpha</taxon>
        <taxon>Gnathostomatoidea</taxon>
        <taxon>Gnathostomatidae</taxon>
        <taxon>Gnathostoma</taxon>
    </lineage>
</organism>
<dbReference type="EMBL" id="JBGFUD010000474">
    <property type="protein sequence ID" value="MFH4974603.1"/>
    <property type="molecule type" value="Genomic_DNA"/>
</dbReference>
<name>A0ABD6E3V7_9BILA</name>
<keyword evidence="5" id="KW-0256">Endoplasmic reticulum</keyword>
<keyword evidence="4 12" id="KW-0732">Signal</keyword>
<feature type="region of interest" description="Disordered" evidence="10">
    <location>
        <begin position="196"/>
        <end position="242"/>
    </location>
</feature>
<dbReference type="Gene3D" id="2.60.120.430">
    <property type="entry name" value="Galactose-binding lectin"/>
    <property type="match status" value="1"/>
</dbReference>
<evidence type="ECO:0000256" key="3">
    <source>
        <dbReference type="ARBA" id="ARBA00022692"/>
    </source>
</evidence>
<keyword evidence="3 11" id="KW-0812">Transmembrane</keyword>
<dbReference type="PANTHER" id="PTHR13460:SF0">
    <property type="entry name" value="MALECTIN"/>
    <property type="match status" value="1"/>
</dbReference>
<evidence type="ECO:0000256" key="2">
    <source>
        <dbReference type="ARBA" id="ARBA00009141"/>
    </source>
</evidence>
<sequence length="269" mass="30230">MHLDIVFLPLLLFLDTIFGSENVYLGGSVFYAINCGGQFHVDTYGIRYQSDPLRTGIASDYGNRFAILRVPPVDAILYQTERYHTEDFTYEIPTPEDGLYTLVLKFSEVYFHGRGQKVFNVLLNDEAVLWDFDIWERAGGSGIAYDEAIEFQLSNGILTFNGKSMESKSYLRLTFAKGSYDNPKINAFYVYRGPKSDIPPLPDAPSETEGEAEEEVEDTEPATPSDSSRFAEGPPAPDPYAEQDSSHMFIPILIALACFFPILFCLCKI</sequence>
<evidence type="ECO:0000256" key="4">
    <source>
        <dbReference type="ARBA" id="ARBA00022729"/>
    </source>
</evidence>
<dbReference type="AlphaFoldDB" id="A0ABD6E3V7"/>
<keyword evidence="7 11" id="KW-0472">Membrane</keyword>
<proteinExistence type="inferred from homology"/>
<feature type="domain" description="Malectin" evidence="13">
    <location>
        <begin position="30"/>
        <end position="188"/>
    </location>
</feature>
<feature type="chain" id="PRO_5044766509" description="Malectin domain-containing protein" evidence="12">
    <location>
        <begin position="20"/>
        <end position="269"/>
    </location>
</feature>
<comment type="caution">
    <text evidence="14">The sequence shown here is derived from an EMBL/GenBank/DDBJ whole genome shotgun (WGS) entry which is preliminary data.</text>
</comment>
<evidence type="ECO:0000256" key="12">
    <source>
        <dbReference type="SAM" id="SignalP"/>
    </source>
</evidence>
<evidence type="ECO:0000256" key="10">
    <source>
        <dbReference type="SAM" id="MobiDB-lite"/>
    </source>
</evidence>
<keyword evidence="6 11" id="KW-1133">Transmembrane helix</keyword>
<feature type="compositionally biased region" description="Acidic residues" evidence="10">
    <location>
        <begin position="206"/>
        <end position="220"/>
    </location>
</feature>
<protein>
    <recommendedName>
        <fullName evidence="13">Malectin domain-containing protein</fullName>
    </recommendedName>
</protein>
<dbReference type="InterPro" id="IPR021720">
    <property type="entry name" value="Malectin_dom"/>
</dbReference>
<evidence type="ECO:0000313" key="15">
    <source>
        <dbReference type="Proteomes" id="UP001608902"/>
    </source>
</evidence>
<dbReference type="PANTHER" id="PTHR13460">
    <property type="match status" value="1"/>
</dbReference>
<keyword evidence="8" id="KW-0325">Glycoprotein</keyword>
<keyword evidence="15" id="KW-1185">Reference proteome</keyword>
<evidence type="ECO:0000256" key="8">
    <source>
        <dbReference type="ARBA" id="ARBA00023180"/>
    </source>
</evidence>
<evidence type="ECO:0000313" key="14">
    <source>
        <dbReference type="EMBL" id="MFH4974603.1"/>
    </source>
</evidence>
<comment type="subcellular location">
    <subcellularLocation>
        <location evidence="1">Endoplasmic reticulum membrane</location>
        <topology evidence="1">Single-pass type I membrane protein</topology>
    </subcellularLocation>
</comment>
<dbReference type="GO" id="GO:0005789">
    <property type="term" value="C:endoplasmic reticulum membrane"/>
    <property type="evidence" value="ECO:0007669"/>
    <property type="project" value="UniProtKB-SubCell"/>
</dbReference>
<evidence type="ECO:0000256" key="1">
    <source>
        <dbReference type="ARBA" id="ARBA00004115"/>
    </source>
</evidence>
<gene>
    <name evidence="14" type="ORF">AB6A40_001312</name>
</gene>
<comment type="similarity">
    <text evidence="2">Belongs to the malectin family.</text>
</comment>
<evidence type="ECO:0000256" key="6">
    <source>
        <dbReference type="ARBA" id="ARBA00022989"/>
    </source>
</evidence>
<evidence type="ECO:0000256" key="7">
    <source>
        <dbReference type="ARBA" id="ARBA00023136"/>
    </source>
</evidence>
<feature type="signal peptide" evidence="12">
    <location>
        <begin position="1"/>
        <end position="19"/>
    </location>
</feature>
<feature type="transmembrane region" description="Helical" evidence="11">
    <location>
        <begin position="248"/>
        <end position="267"/>
    </location>
</feature>
<evidence type="ECO:0000256" key="9">
    <source>
        <dbReference type="ARBA" id="ARBA00023277"/>
    </source>
</evidence>